<dbReference type="RefSeq" id="WP_184179011.1">
    <property type="nucleotide sequence ID" value="NZ_JACHGF010000014.1"/>
</dbReference>
<comment type="caution">
    <text evidence="1">The sequence shown here is derived from an EMBL/GenBank/DDBJ whole genome shotgun (WGS) entry which is preliminary data.</text>
</comment>
<dbReference type="EMBL" id="JACHGF010000014">
    <property type="protein sequence ID" value="MBB5287174.1"/>
    <property type="molecule type" value="Genomic_DNA"/>
</dbReference>
<evidence type="ECO:0008006" key="3">
    <source>
        <dbReference type="Google" id="ProtNLM"/>
    </source>
</evidence>
<keyword evidence="2" id="KW-1185">Reference proteome</keyword>
<gene>
    <name evidence="1" type="ORF">HNQ92_005336</name>
</gene>
<evidence type="ECO:0000313" key="1">
    <source>
        <dbReference type="EMBL" id="MBB5287174.1"/>
    </source>
</evidence>
<protein>
    <recommendedName>
        <fullName evidence="3">FeoB-associated Cys-rich membrane protein</fullName>
    </recommendedName>
</protein>
<proteinExistence type="predicted"/>
<reference evidence="1 2" key="1">
    <citation type="submission" date="2020-08" db="EMBL/GenBank/DDBJ databases">
        <title>Genomic Encyclopedia of Type Strains, Phase IV (KMG-IV): sequencing the most valuable type-strain genomes for metagenomic binning, comparative biology and taxonomic classification.</title>
        <authorList>
            <person name="Goeker M."/>
        </authorList>
    </citation>
    <scope>NUCLEOTIDE SEQUENCE [LARGE SCALE GENOMIC DNA]</scope>
    <source>
        <strain evidence="1 2">DSM 105074</strain>
    </source>
</reference>
<evidence type="ECO:0000313" key="2">
    <source>
        <dbReference type="Proteomes" id="UP000557307"/>
    </source>
</evidence>
<organism evidence="1 2">
    <name type="scientific">Rhabdobacter roseus</name>
    <dbReference type="NCBI Taxonomy" id="1655419"/>
    <lineage>
        <taxon>Bacteria</taxon>
        <taxon>Pseudomonadati</taxon>
        <taxon>Bacteroidota</taxon>
        <taxon>Cytophagia</taxon>
        <taxon>Cytophagales</taxon>
        <taxon>Cytophagaceae</taxon>
        <taxon>Rhabdobacter</taxon>
    </lineage>
</organism>
<name>A0A840TV98_9BACT</name>
<accession>A0A840TV98</accession>
<dbReference type="AlphaFoldDB" id="A0A840TV98"/>
<dbReference type="Proteomes" id="UP000557307">
    <property type="component" value="Unassembled WGS sequence"/>
</dbReference>
<sequence>MIQQLIVIVLFLAALGYLAQRAWKTYARKDTGGCAKGCGCEVESSATSAAGTAR</sequence>
<dbReference type="Pfam" id="PF12669">
    <property type="entry name" value="FeoB_associated"/>
    <property type="match status" value="1"/>
</dbReference>